<feature type="transmembrane region" description="Helical" evidence="1">
    <location>
        <begin position="192"/>
        <end position="212"/>
    </location>
</feature>
<feature type="transmembrane region" description="Helical" evidence="1">
    <location>
        <begin position="160"/>
        <end position="180"/>
    </location>
</feature>
<dbReference type="Proteomes" id="UP000596205">
    <property type="component" value="Chromosome 2"/>
</dbReference>
<dbReference type="KEGG" id="bann:JFN94_23010"/>
<dbReference type="RefSeq" id="WP_124830966.1">
    <property type="nucleotide sequence ID" value="NZ_CADETT010000002.1"/>
</dbReference>
<reference evidence="2 3" key="1">
    <citation type="submission" date="2020-12" db="EMBL/GenBank/DDBJ databases">
        <title>Complete genome sequence of Burkholderia anthina BJQ0011.</title>
        <authorList>
            <person name="Xu Y."/>
        </authorList>
    </citation>
    <scope>NUCLEOTIDE SEQUENCE [LARGE SCALE GENOMIC DNA]</scope>
    <source>
        <strain evidence="2 3">BJQ0011</strain>
    </source>
</reference>
<feature type="transmembrane region" description="Helical" evidence="1">
    <location>
        <begin position="6"/>
        <end position="25"/>
    </location>
</feature>
<feature type="transmembrane region" description="Helical" evidence="1">
    <location>
        <begin position="232"/>
        <end position="255"/>
    </location>
</feature>
<protein>
    <submittedName>
        <fullName evidence="2">Uracil permease</fullName>
    </submittedName>
</protein>
<evidence type="ECO:0000313" key="2">
    <source>
        <dbReference type="EMBL" id="QQK04245.1"/>
    </source>
</evidence>
<organism evidence="2 3">
    <name type="scientific">Burkholderia anthina</name>
    <dbReference type="NCBI Taxonomy" id="179879"/>
    <lineage>
        <taxon>Bacteria</taxon>
        <taxon>Pseudomonadati</taxon>
        <taxon>Pseudomonadota</taxon>
        <taxon>Betaproteobacteria</taxon>
        <taxon>Burkholderiales</taxon>
        <taxon>Burkholderiaceae</taxon>
        <taxon>Burkholderia</taxon>
        <taxon>Burkholderia cepacia complex</taxon>
    </lineage>
</organism>
<accession>A0A7T7AIV3</accession>
<dbReference type="EMBL" id="CP066770">
    <property type="protein sequence ID" value="QQK04245.1"/>
    <property type="molecule type" value="Genomic_DNA"/>
</dbReference>
<sequence>MALTHAGKVFVVCVAVFGVTAYWLASRMVRRQSGGKGGSNGGAVAFWWLVCFCLVSLCFPFAYWIGDELYVLAVSPKYPATVVSYQSEWDTCERRDSSGRTSTYRCIKYTSMLEAVLPDGQRVVLPGNIRSGSMPVIGEAVDVVLPPGSGQLHERSVRSVGLLAGGALMVAMLGYFLYLIAAYGAGKTLDGAARIGMAVVLNGLVPLGALLMEIGFLSVPYRYWAHGNPQQWPVWVLGLCMLFALALLPLLILYARNAWRAVAK</sequence>
<evidence type="ECO:0000313" key="3">
    <source>
        <dbReference type="Proteomes" id="UP000596205"/>
    </source>
</evidence>
<gene>
    <name evidence="2" type="ORF">JFN94_23010</name>
</gene>
<feature type="transmembrane region" description="Helical" evidence="1">
    <location>
        <begin position="46"/>
        <end position="66"/>
    </location>
</feature>
<keyword evidence="1" id="KW-0812">Transmembrane</keyword>
<dbReference type="AlphaFoldDB" id="A0A7T7AIV3"/>
<proteinExistence type="predicted"/>
<keyword evidence="1" id="KW-0472">Membrane</keyword>
<evidence type="ECO:0000256" key="1">
    <source>
        <dbReference type="SAM" id="Phobius"/>
    </source>
</evidence>
<name>A0A7T7AIV3_9BURK</name>
<keyword evidence="1" id="KW-1133">Transmembrane helix</keyword>